<dbReference type="RefSeq" id="WP_345041477.1">
    <property type="nucleotide sequence ID" value="NZ_BAAAYL010000001.1"/>
</dbReference>
<evidence type="ECO:0000313" key="2">
    <source>
        <dbReference type="EMBL" id="GAA3376754.1"/>
    </source>
</evidence>
<evidence type="ECO:0000256" key="1">
    <source>
        <dbReference type="SAM" id="MobiDB-lite"/>
    </source>
</evidence>
<proteinExistence type="predicted"/>
<feature type="region of interest" description="Disordered" evidence="1">
    <location>
        <begin position="1"/>
        <end position="35"/>
    </location>
</feature>
<comment type="caution">
    <text evidence="2">The sequence shown here is derived from an EMBL/GenBank/DDBJ whole genome shotgun (WGS) entry which is preliminary data.</text>
</comment>
<gene>
    <name evidence="2" type="ORF">GCM10020367_49680</name>
</gene>
<keyword evidence="3" id="KW-1185">Reference proteome</keyword>
<organism evidence="2 3">
    <name type="scientific">Streptomyces sannanensis</name>
    <dbReference type="NCBI Taxonomy" id="285536"/>
    <lineage>
        <taxon>Bacteria</taxon>
        <taxon>Bacillati</taxon>
        <taxon>Actinomycetota</taxon>
        <taxon>Actinomycetes</taxon>
        <taxon>Kitasatosporales</taxon>
        <taxon>Streptomycetaceae</taxon>
        <taxon>Streptomyces</taxon>
    </lineage>
</organism>
<reference evidence="3" key="1">
    <citation type="journal article" date="2019" name="Int. J. Syst. Evol. Microbiol.">
        <title>The Global Catalogue of Microorganisms (GCM) 10K type strain sequencing project: providing services to taxonomists for standard genome sequencing and annotation.</title>
        <authorList>
            <consortium name="The Broad Institute Genomics Platform"/>
            <consortium name="The Broad Institute Genome Sequencing Center for Infectious Disease"/>
            <person name="Wu L."/>
            <person name="Ma J."/>
        </authorList>
    </citation>
    <scope>NUCLEOTIDE SEQUENCE [LARGE SCALE GENOMIC DNA]</scope>
    <source>
        <strain evidence="3">JCM 9651</strain>
    </source>
</reference>
<sequence>MHHHAYMWTGPKERFDDEALRRPPHPDPPPAGSRSELIGRYREVAAGFPASDLPPLETAYWLVKPRSLVRGTWDEAKEAAAWLGERLAEYAPRFASESDRDTTRLARLVNAAVGQLHSGADVAYGYYLERPSYLSLAVVTCSPNRAIPELACPVA</sequence>
<dbReference type="EMBL" id="BAAAYL010000001">
    <property type="protein sequence ID" value="GAA3376754.1"/>
    <property type="molecule type" value="Genomic_DNA"/>
</dbReference>
<evidence type="ECO:0000313" key="3">
    <source>
        <dbReference type="Proteomes" id="UP001499990"/>
    </source>
</evidence>
<feature type="compositionally biased region" description="Basic and acidic residues" evidence="1">
    <location>
        <begin position="11"/>
        <end position="25"/>
    </location>
</feature>
<accession>A0ABP6SHU2</accession>
<dbReference type="Proteomes" id="UP001499990">
    <property type="component" value="Unassembled WGS sequence"/>
</dbReference>
<protein>
    <submittedName>
        <fullName evidence="2">Uncharacterized protein</fullName>
    </submittedName>
</protein>
<name>A0ABP6SHU2_9ACTN</name>